<keyword evidence="10" id="KW-0539">Nucleus</keyword>
<keyword evidence="9" id="KW-0804">Transcription</keyword>
<evidence type="ECO:0000256" key="4">
    <source>
        <dbReference type="ARBA" id="ARBA00022603"/>
    </source>
</evidence>
<evidence type="ECO:0000256" key="5">
    <source>
        <dbReference type="ARBA" id="ARBA00022679"/>
    </source>
</evidence>
<dbReference type="InterPro" id="IPR045318">
    <property type="entry name" value="EZH1/2-like"/>
</dbReference>
<organism evidence="15 16">
    <name type="scientific">Chilo suppressalis</name>
    <name type="common">Asiatic rice borer moth</name>
    <dbReference type="NCBI Taxonomy" id="168631"/>
    <lineage>
        <taxon>Eukaryota</taxon>
        <taxon>Metazoa</taxon>
        <taxon>Ecdysozoa</taxon>
        <taxon>Arthropoda</taxon>
        <taxon>Hexapoda</taxon>
        <taxon>Insecta</taxon>
        <taxon>Pterygota</taxon>
        <taxon>Neoptera</taxon>
        <taxon>Endopterygota</taxon>
        <taxon>Lepidoptera</taxon>
        <taxon>Glossata</taxon>
        <taxon>Ditrysia</taxon>
        <taxon>Pyraloidea</taxon>
        <taxon>Crambidae</taxon>
        <taxon>Crambinae</taxon>
        <taxon>Chilo</taxon>
    </lineage>
</organism>
<evidence type="ECO:0000313" key="16">
    <source>
        <dbReference type="Proteomes" id="UP001153292"/>
    </source>
</evidence>
<keyword evidence="4" id="KW-0489">Methyltransferase</keyword>
<feature type="region of interest" description="Disordered" evidence="12">
    <location>
        <begin position="185"/>
        <end position="228"/>
    </location>
</feature>
<dbReference type="InterPro" id="IPR001214">
    <property type="entry name" value="SET_dom"/>
</dbReference>
<dbReference type="SMART" id="SM00717">
    <property type="entry name" value="SANT"/>
    <property type="match status" value="1"/>
</dbReference>
<dbReference type="SMART" id="SM00317">
    <property type="entry name" value="SET"/>
    <property type="match status" value="1"/>
</dbReference>
<dbReference type="Proteomes" id="UP001153292">
    <property type="component" value="Chromosome 12"/>
</dbReference>
<evidence type="ECO:0000259" key="14">
    <source>
        <dbReference type="PROSITE" id="PS51633"/>
    </source>
</evidence>
<dbReference type="InterPro" id="IPR041343">
    <property type="entry name" value="PRC2_HTH_1"/>
</dbReference>
<dbReference type="InterPro" id="IPR033467">
    <property type="entry name" value="Tesmin/TSO1-like_CXC"/>
</dbReference>
<evidence type="ECO:0000256" key="12">
    <source>
        <dbReference type="SAM" id="MobiDB-lite"/>
    </source>
</evidence>
<proteinExistence type="predicted"/>
<feature type="domain" description="SET" evidence="13">
    <location>
        <begin position="605"/>
        <end position="720"/>
    </location>
</feature>
<feature type="region of interest" description="Disordered" evidence="12">
    <location>
        <begin position="50"/>
        <end position="72"/>
    </location>
</feature>
<evidence type="ECO:0000256" key="6">
    <source>
        <dbReference type="ARBA" id="ARBA00022691"/>
    </source>
</evidence>
<reference evidence="15" key="1">
    <citation type="submission" date="2021-12" db="EMBL/GenBank/DDBJ databases">
        <authorList>
            <person name="King R."/>
        </authorList>
    </citation>
    <scope>NUCLEOTIDE SEQUENCE</scope>
</reference>
<dbReference type="InterPro" id="IPR041355">
    <property type="entry name" value="Pre-SET_CXC"/>
</dbReference>
<evidence type="ECO:0000256" key="10">
    <source>
        <dbReference type="ARBA" id="ARBA00023242"/>
    </source>
</evidence>
<gene>
    <name evidence="15" type="ORF">CHILSU_LOCUS1691</name>
</gene>
<dbReference type="EMBL" id="OU963905">
    <property type="protein sequence ID" value="CAH0398568.1"/>
    <property type="molecule type" value="Genomic_DNA"/>
</dbReference>
<dbReference type="Pfam" id="PF00856">
    <property type="entry name" value="SET"/>
    <property type="match status" value="1"/>
</dbReference>
<dbReference type="Pfam" id="PF21358">
    <property type="entry name" value="Ezh2_MCSS"/>
    <property type="match status" value="1"/>
</dbReference>
<keyword evidence="16" id="KW-1185">Reference proteome</keyword>
<dbReference type="CDD" id="cd00167">
    <property type="entry name" value="SANT"/>
    <property type="match status" value="1"/>
</dbReference>
<evidence type="ECO:0000256" key="8">
    <source>
        <dbReference type="ARBA" id="ARBA00023015"/>
    </source>
</evidence>
<dbReference type="SUPFAM" id="SSF82199">
    <property type="entry name" value="SET domain"/>
    <property type="match status" value="1"/>
</dbReference>
<keyword evidence="6" id="KW-0949">S-adenosyl-L-methionine</keyword>
<evidence type="ECO:0000256" key="11">
    <source>
        <dbReference type="ARBA" id="ARBA00048568"/>
    </source>
</evidence>
<name>A0ABN8AUW7_CHISP</name>
<keyword evidence="3" id="KW-0678">Repressor</keyword>
<dbReference type="CDD" id="cd19218">
    <property type="entry name" value="SET_EZH2"/>
    <property type="match status" value="1"/>
</dbReference>
<dbReference type="Pfam" id="PF18264">
    <property type="entry name" value="preSET_CXC"/>
    <property type="match status" value="1"/>
</dbReference>
<comment type="subcellular location">
    <subcellularLocation>
        <location evidence="1">Nucleus</location>
    </subcellularLocation>
</comment>
<dbReference type="InterPro" id="IPR001005">
    <property type="entry name" value="SANT/Myb"/>
</dbReference>
<dbReference type="PROSITE" id="PS50280">
    <property type="entry name" value="SET"/>
    <property type="match status" value="1"/>
</dbReference>
<dbReference type="InterPro" id="IPR048358">
    <property type="entry name" value="EZH1/2_MCSS"/>
</dbReference>
<feature type="region of interest" description="Disordered" evidence="12">
    <location>
        <begin position="358"/>
        <end position="414"/>
    </location>
</feature>
<evidence type="ECO:0000256" key="7">
    <source>
        <dbReference type="ARBA" id="ARBA00022853"/>
    </source>
</evidence>
<accession>A0ABN8AUW7</accession>
<dbReference type="EC" id="2.1.1.356" evidence="2"/>
<keyword evidence="7" id="KW-0156">Chromatin regulator</keyword>
<dbReference type="Pfam" id="PF18118">
    <property type="entry name" value="PRC2_HTH_1"/>
    <property type="match status" value="1"/>
</dbReference>
<evidence type="ECO:0000259" key="13">
    <source>
        <dbReference type="PROSITE" id="PS50280"/>
    </source>
</evidence>
<dbReference type="Gene3D" id="2.170.270.10">
    <property type="entry name" value="SET domain"/>
    <property type="match status" value="1"/>
</dbReference>
<keyword evidence="8" id="KW-0805">Transcription regulation</keyword>
<evidence type="ECO:0000256" key="2">
    <source>
        <dbReference type="ARBA" id="ARBA00012186"/>
    </source>
</evidence>
<comment type="catalytic activity">
    <reaction evidence="11">
        <text>L-lysyl(27)-[histone H3] + 3 S-adenosyl-L-methionine = N(6),N(6),N(6)-trimethyl-L-lysyl(27)-[histone H3] + 3 S-adenosyl-L-homocysteine + 3 H(+)</text>
        <dbReference type="Rhea" id="RHEA:60292"/>
        <dbReference type="Rhea" id="RHEA-COMP:15535"/>
        <dbReference type="Rhea" id="RHEA-COMP:15548"/>
        <dbReference type="ChEBI" id="CHEBI:15378"/>
        <dbReference type="ChEBI" id="CHEBI:29969"/>
        <dbReference type="ChEBI" id="CHEBI:57856"/>
        <dbReference type="ChEBI" id="CHEBI:59789"/>
        <dbReference type="ChEBI" id="CHEBI:61961"/>
        <dbReference type="EC" id="2.1.1.356"/>
    </reaction>
</comment>
<dbReference type="PANTHER" id="PTHR45747:SF4">
    <property type="entry name" value="HISTONE-LYSINE N-METHYLTRANSFERASE E(Z)"/>
    <property type="match status" value="1"/>
</dbReference>
<dbReference type="PROSITE" id="PS51633">
    <property type="entry name" value="CXC"/>
    <property type="match status" value="1"/>
</dbReference>
<evidence type="ECO:0000256" key="3">
    <source>
        <dbReference type="ARBA" id="ARBA00022491"/>
    </source>
</evidence>
<dbReference type="InterPro" id="IPR009057">
    <property type="entry name" value="Homeodomain-like_sf"/>
</dbReference>
<feature type="compositionally biased region" description="Low complexity" evidence="12">
    <location>
        <begin position="393"/>
        <end position="402"/>
    </location>
</feature>
<keyword evidence="5" id="KW-0808">Transferase</keyword>
<dbReference type="SUPFAM" id="SSF46689">
    <property type="entry name" value="Homeodomain-like"/>
    <property type="match status" value="1"/>
</dbReference>
<sequence length="739" mass="84125">MSKSKVTAEWKKRVKSEYVRLRQVKRFKRADEVKVAWARNLRLMSESIENRESDNVKSGKRPFWPQAGPSPSHESLMKRAEVTCTDASGVVTTQQVPIRIFNSVNPIPTMYTWAPTQKNFMVEDETVLHNIPYMGDEVLDQDGTFIEELIKNYDGKVHGDKEGGFIDDQLFVDLVHALMTYQTKDEVAEERKDREARSSKEEKEKESGKDAKEKDSKDKEIKEEGEKKPIPEKQFPIFTIFQAISSQFPDKGTAQELREKYIELTSVRDPDALPPECTPNIDGPLAESVSRDQTMHSFHTLFCRRCFKYDCFLHRLQACHPGPNLSKRKGPDLKPFCEPCGPNCYMLLEGMREKIAQEQAAGEEDKSKPLAIDSPNDASSEDSNDSNRFQKGSNSNSSNSSSLRPAPAEPPYNALGLTVGDIDSEWTGSDQSLFRALHKVFTSNYCAIAQVMLSKTCQQVYTYWINTGQEECRVEAELTPPRKKKKKHRLWSVHCRKIQLKKDSAAHHVYNYTPCDHPNQPCDSMCPCLQSQNFCEKFCQCSSDCQNRFPGCRCKASCNTKQCPCYLGVRECDPDLCTACGADAAEARHVPAYCRNVSVQRGLHKHLLLAPSDVAGWGIFLKEAAHKNEFISEYCGEIISQDEADRRGKVYDKYMCSFLFNLNNDFVVDATRKGNKIRFANHSINPNCYAKVMMVNGDHRIGIFAKRAIQPGEELFFDYRYGPTEQLKFVGIEREMEFL</sequence>
<dbReference type="InterPro" id="IPR044439">
    <property type="entry name" value="EZH2_SET"/>
</dbReference>
<dbReference type="PANTHER" id="PTHR45747">
    <property type="entry name" value="HISTONE-LYSINE N-METHYLTRANSFERASE E(Z)"/>
    <property type="match status" value="1"/>
</dbReference>
<evidence type="ECO:0000256" key="1">
    <source>
        <dbReference type="ARBA" id="ARBA00004123"/>
    </source>
</evidence>
<feature type="domain" description="CXC" evidence="14">
    <location>
        <begin position="495"/>
        <end position="598"/>
    </location>
</feature>
<protein>
    <recommendedName>
        <fullName evidence="2">[histone H3]-lysine(27) N-trimethyltransferase</fullName>
        <ecNumber evidence="2">2.1.1.356</ecNumber>
    </recommendedName>
</protein>
<evidence type="ECO:0000256" key="9">
    <source>
        <dbReference type="ARBA" id="ARBA00023163"/>
    </source>
</evidence>
<dbReference type="InterPro" id="IPR046341">
    <property type="entry name" value="SET_dom_sf"/>
</dbReference>
<evidence type="ECO:0000313" key="15">
    <source>
        <dbReference type="EMBL" id="CAH0398568.1"/>
    </source>
</evidence>
<dbReference type="SMART" id="SM01114">
    <property type="entry name" value="CXC"/>
    <property type="match status" value="1"/>
</dbReference>
<dbReference type="InterPro" id="IPR026489">
    <property type="entry name" value="CXC_dom"/>
</dbReference>